<dbReference type="OrthoDB" id="289038at2759"/>
<feature type="compositionally biased region" description="Basic and acidic residues" evidence="4">
    <location>
        <begin position="1"/>
        <end position="39"/>
    </location>
</feature>
<organism evidence="6 7">
    <name type="scientific">Pristionchus pacificus</name>
    <name type="common">Parasitic nematode worm</name>
    <dbReference type="NCBI Taxonomy" id="54126"/>
    <lineage>
        <taxon>Eukaryota</taxon>
        <taxon>Metazoa</taxon>
        <taxon>Ecdysozoa</taxon>
        <taxon>Nematoda</taxon>
        <taxon>Chromadorea</taxon>
        <taxon>Rhabditida</taxon>
        <taxon>Rhabditina</taxon>
        <taxon>Diplogasteromorpha</taxon>
        <taxon>Diplogasteroidea</taxon>
        <taxon>Neodiplogasteridae</taxon>
        <taxon>Pristionchus</taxon>
    </lineage>
</organism>
<feature type="region of interest" description="Disordered" evidence="4">
    <location>
        <begin position="714"/>
        <end position="799"/>
    </location>
</feature>
<feature type="compositionally biased region" description="Low complexity" evidence="4">
    <location>
        <begin position="730"/>
        <end position="761"/>
    </location>
</feature>
<feature type="compositionally biased region" description="Basic and acidic residues" evidence="4">
    <location>
        <begin position="772"/>
        <end position="783"/>
    </location>
</feature>
<evidence type="ECO:0000313" key="7">
    <source>
        <dbReference type="Proteomes" id="UP000005239"/>
    </source>
</evidence>
<evidence type="ECO:0000256" key="4">
    <source>
        <dbReference type="SAM" id="MobiDB-lite"/>
    </source>
</evidence>
<evidence type="ECO:0000256" key="1">
    <source>
        <dbReference type="ARBA" id="ARBA00022670"/>
    </source>
</evidence>
<accession>A0A8R1YSD9</accession>
<protein>
    <recommendedName>
        <fullName evidence="5">UBP34/UBP24/USP9X/USP9Y-like ARM repeat region domain-containing protein</fullName>
    </recommendedName>
</protein>
<keyword evidence="7" id="KW-1185">Reference proteome</keyword>
<evidence type="ECO:0000313" key="6">
    <source>
        <dbReference type="EnsemblMetazoa" id="PPA35119.1"/>
    </source>
</evidence>
<dbReference type="Pfam" id="PF25010">
    <property type="entry name" value="ARM_UBP24_USP9X-Y"/>
    <property type="match status" value="1"/>
</dbReference>
<accession>A0A2A6B903</accession>
<gene>
    <name evidence="6" type="primary">WBGene00273488</name>
</gene>
<proteinExistence type="predicted"/>
<keyword evidence="1" id="KW-0645">Protease</keyword>
<evidence type="ECO:0000256" key="3">
    <source>
        <dbReference type="ARBA" id="ARBA00022801"/>
    </source>
</evidence>
<keyword evidence="3" id="KW-0378">Hydrolase</keyword>
<reference evidence="7" key="1">
    <citation type="journal article" date="2008" name="Nat. Genet.">
        <title>The Pristionchus pacificus genome provides a unique perspective on nematode lifestyle and parasitism.</title>
        <authorList>
            <person name="Dieterich C."/>
            <person name="Clifton S.W."/>
            <person name="Schuster L.N."/>
            <person name="Chinwalla A."/>
            <person name="Delehaunty K."/>
            <person name="Dinkelacker I."/>
            <person name="Fulton L."/>
            <person name="Fulton R."/>
            <person name="Godfrey J."/>
            <person name="Minx P."/>
            <person name="Mitreva M."/>
            <person name="Roeseler W."/>
            <person name="Tian H."/>
            <person name="Witte H."/>
            <person name="Yang S.P."/>
            <person name="Wilson R.K."/>
            <person name="Sommer R.J."/>
        </authorList>
    </citation>
    <scope>NUCLEOTIDE SEQUENCE [LARGE SCALE GENOMIC DNA]</scope>
    <source>
        <strain evidence="7">PS312</strain>
    </source>
</reference>
<dbReference type="Proteomes" id="UP000005239">
    <property type="component" value="Unassembled WGS sequence"/>
</dbReference>
<dbReference type="GO" id="GO:0008233">
    <property type="term" value="F:peptidase activity"/>
    <property type="evidence" value="ECO:0007669"/>
    <property type="project" value="UniProtKB-KW"/>
</dbReference>
<dbReference type="InterPro" id="IPR056850">
    <property type="entry name" value="ARM_UBP34_24_USP9X_Y"/>
</dbReference>
<dbReference type="AlphaFoldDB" id="A0A2A6B903"/>
<keyword evidence="2" id="KW-0833">Ubl conjugation pathway</keyword>
<evidence type="ECO:0000259" key="5">
    <source>
        <dbReference type="Pfam" id="PF25010"/>
    </source>
</evidence>
<name>A0A2A6B903_PRIPA</name>
<evidence type="ECO:0000256" key="2">
    <source>
        <dbReference type="ARBA" id="ARBA00022786"/>
    </source>
</evidence>
<feature type="region of interest" description="Disordered" evidence="4">
    <location>
        <begin position="1"/>
        <end position="106"/>
    </location>
</feature>
<dbReference type="EnsemblMetazoa" id="PPA35119.1">
    <property type="protein sequence ID" value="PPA35119.1"/>
    <property type="gene ID" value="WBGene00273488"/>
</dbReference>
<feature type="domain" description="UBP34/UBP24/USP9X/USP9Y-like ARM repeat region" evidence="5">
    <location>
        <begin position="435"/>
        <end position="529"/>
    </location>
</feature>
<dbReference type="GO" id="GO:0006508">
    <property type="term" value="P:proteolysis"/>
    <property type="evidence" value="ECO:0007669"/>
    <property type="project" value="UniProtKB-KW"/>
</dbReference>
<reference evidence="6" key="2">
    <citation type="submission" date="2022-06" db="UniProtKB">
        <authorList>
            <consortium name="EnsemblMetazoa"/>
        </authorList>
    </citation>
    <scope>IDENTIFICATION</scope>
    <source>
        <strain evidence="6">PS312</strain>
    </source>
</reference>
<sequence>MERGDEERWKDERDGHRGSAKMSDDELAKIFDVGDHEEGATADPLGDQFPCSSSKCADDDDDLMAGDATYPADPVASATGDGAAMKRKPGEATGATGSKRVRIETPPADDGMEVVDQLVAMGYDRNKVMYLRMTLGLPDLNQMLDALMQQEENGQSMMLERGQNTSPCPFGESIEPCDDDNLLEHIESIDTEQLLQSSSSQKPSPSFVDLCDEMTLRRYLHGKYPPTEDSREFVVRTAAMMAQRLKQVNYVSRVARLAKDMFIPTCELYSHYLSRLPCEPESGIIDRAGIRRENDAPYGLLIDVAEAFVNNNGLDNLAYRIRDETMDIKDIGHLCSILTNLSWMTFPGRLDELMGEAADRMREMMADYSDKEIRDERTRRDILEASRKVCKGMTPGASTSPRYEFIERLMLCGNMDAKKHAIDELAKICDSHTDEDASVRKWMKRRNILSVLLADHLDHVEYVSKITPILRKLAPVLSEREFRMVWCLQKGRGGISNDIFAVILANLAAGFQADQIVMLFKYFGKQMAQMAGCNARHLAFMRITDIVLTALTRAPPRPPIDADDRCLFIESFMRLLNRFLETTPTLVGFPFMHAHYVDKIANMYRGLPPANISYAISRLAMEMNRMKETDKRFPLYFSLVHHIVLHLKCDMPIDYHGIGPLLAHHRFAEKSTQMLIAMARQTVGEFERLDQLARAQDEMSRARAALLLRRQQQLQNGAQPDDEPEPADGAAESSEAPTTSSSASEGMEVVADDAAPAAAAAEMEKEEQEEAEEKKENGVKEETVSSVCTPPCTPEPLRVSTTRLGSKEWEKEFAELQQRVTETAPNVCLRLITFSHLMMEWHNTTLIEDPIPGCELLTLPDAVIGDMFCVIVDAAKGGYHKRLITASPFWGMAPYANNVSTVIRSMLRAVERKQPVFRAFLTKLCTMPPDFVSVTYVETVRAVVDTCCKSPHFDRTTTWLEEILRFMWRLAVCRTSDVRDRAVEVLKMILCERYRTFKLVTVFAVARFNEALDNLNRFSGRAPIPHWVVKDDDDEEDGEVELILEDKDGKLAGSSREARALLRLD</sequence>